<dbReference type="Proteomes" id="UP000057043">
    <property type="component" value="Unassembled WGS sequence"/>
</dbReference>
<evidence type="ECO:0000256" key="4">
    <source>
        <dbReference type="ARBA" id="ARBA00022801"/>
    </source>
</evidence>
<keyword evidence="3 7" id="KW-0547">Nucleotide-binding</keyword>
<dbReference type="Proteomes" id="UP000053961">
    <property type="component" value="Unassembled WGS sequence"/>
</dbReference>
<dbReference type="GO" id="GO:0000166">
    <property type="term" value="F:nucleotide binding"/>
    <property type="evidence" value="ECO:0007669"/>
    <property type="project" value="UniProtKB-KW"/>
</dbReference>
<dbReference type="GO" id="GO:0036222">
    <property type="term" value="F:XTP diphosphatase activity"/>
    <property type="evidence" value="ECO:0007669"/>
    <property type="project" value="UniProtKB-UniRule"/>
</dbReference>
<dbReference type="PANTHER" id="PTHR11067:SF9">
    <property type="entry name" value="INOSINE TRIPHOSPHATE PYROPHOSPHATASE"/>
    <property type="match status" value="1"/>
</dbReference>
<evidence type="ECO:0000313" key="11">
    <source>
        <dbReference type="Proteomes" id="UP000053961"/>
    </source>
</evidence>
<feature type="binding site" evidence="7">
    <location>
        <position position="38"/>
    </location>
    <ligand>
        <name>Mg(2+)</name>
        <dbReference type="ChEBI" id="CHEBI:18420"/>
    </ligand>
</feature>
<dbReference type="NCBIfam" id="TIGR00042">
    <property type="entry name" value="RdgB/HAM1 family non-canonical purine NTP pyrophosphatase"/>
    <property type="match status" value="1"/>
</dbReference>
<dbReference type="GO" id="GO:0009117">
    <property type="term" value="P:nucleotide metabolic process"/>
    <property type="evidence" value="ECO:0007669"/>
    <property type="project" value="UniProtKB-KW"/>
</dbReference>
<dbReference type="Pfam" id="PF01725">
    <property type="entry name" value="Ham1p_like"/>
    <property type="match status" value="1"/>
</dbReference>
<dbReference type="EC" id="3.6.1.66" evidence="7"/>
<dbReference type="CDD" id="cd00515">
    <property type="entry name" value="HAM1"/>
    <property type="match status" value="1"/>
</dbReference>
<proteinExistence type="inferred from homology"/>
<sequence>MLIGASFMIYFVTGNRGKFEEAKGILGDVEQRNVGYTEIQADSLEEVAAFGIEEVKEKLDGPVMIEDAGLFIESLKGFPGVYSAYIFDTIGNEGILRLMDGIEDRRAVFRSVLGYAEPGMEPIFFRGELEGEITAEPRGSGGFGYDPIFEVGGKTIAEMEIAEKNEISHRGASICALERWLASR</sequence>
<comment type="cofactor">
    <cofactor evidence="7">
        <name>Mg(2+)</name>
        <dbReference type="ChEBI" id="CHEBI:18420"/>
    </cofactor>
    <text evidence="7">Binds 1 Mg(2+) ion per subunit.</text>
</comment>
<dbReference type="EMBL" id="LGFT01000037">
    <property type="protein sequence ID" value="KUK44027.1"/>
    <property type="molecule type" value="Genomic_DNA"/>
</dbReference>
<comment type="similarity">
    <text evidence="1 7 8">Belongs to the HAM1 NTPase family.</text>
</comment>
<reference evidence="11 12" key="2">
    <citation type="journal article" date="2015" name="MBio">
        <title>Genome-Resolved Metagenomic Analysis Reveals Roles for Candidate Phyla and Other Microbial Community Members in Biogeochemical Transformations in Oil Reservoirs.</title>
        <authorList>
            <person name="Hu P."/>
            <person name="Tom L."/>
            <person name="Singh A."/>
            <person name="Thomas B.C."/>
            <person name="Baker B.J."/>
            <person name="Piceno Y.M."/>
            <person name="Andersen G.L."/>
            <person name="Banfield J.F."/>
        </authorList>
    </citation>
    <scope>NUCLEOTIDE SEQUENCE [LARGE SCALE GENOMIC DNA]</scope>
    <source>
        <strain evidence="9">57_489</strain>
    </source>
</reference>
<comment type="subunit">
    <text evidence="7">Homodimer.</text>
</comment>
<protein>
    <recommendedName>
        <fullName evidence="7">dITP/XTP pyrophosphatase</fullName>
        <ecNumber evidence="7">3.6.1.66</ecNumber>
    </recommendedName>
    <alternativeName>
        <fullName evidence="7">Non-canonical purine NTP pyrophosphatase</fullName>
    </alternativeName>
    <alternativeName>
        <fullName evidence="7">Non-standard purine NTP pyrophosphatase</fullName>
    </alternativeName>
    <alternativeName>
        <fullName evidence="7">Nucleoside-triphosphate diphosphatase</fullName>
    </alternativeName>
    <alternativeName>
        <fullName evidence="7">Nucleoside-triphosphate pyrophosphatase</fullName>
        <shortName evidence="7">NTPase</shortName>
    </alternativeName>
</protein>
<dbReference type="InterPro" id="IPR029001">
    <property type="entry name" value="ITPase-like_fam"/>
</dbReference>
<dbReference type="HAMAP" id="MF_01405">
    <property type="entry name" value="Non_canon_purine_NTPase"/>
    <property type="match status" value="1"/>
</dbReference>
<dbReference type="PANTHER" id="PTHR11067">
    <property type="entry name" value="INOSINE TRIPHOSPHATE PYROPHOSPHATASE/HAM1 PROTEIN"/>
    <property type="match status" value="1"/>
</dbReference>
<reference evidence="10" key="1">
    <citation type="journal article" date="2015" name="MBio">
        <title>Genome-resolved metagenomic analysis reveals roles for candidate phyla and other microbial community members in biogeochemical transformations in oil reservoirs.</title>
        <authorList>
            <person name="Hu P."/>
            <person name="Tom L."/>
            <person name="Singh A."/>
            <person name="Thomas B.C."/>
            <person name="Baker B.J."/>
            <person name="Piceno Y.M."/>
            <person name="Andersen G.L."/>
            <person name="Banfield J.F."/>
        </authorList>
    </citation>
    <scope>NUCLEOTIDE SEQUENCE [LARGE SCALE GENOMIC DNA]</scope>
    <source>
        <strain evidence="10">56_747</strain>
    </source>
</reference>
<dbReference type="NCBIfam" id="NF011396">
    <property type="entry name" value="PRK14821.1"/>
    <property type="match status" value="1"/>
</dbReference>
<dbReference type="AlphaFoldDB" id="A0A124G3R5"/>
<evidence type="ECO:0000256" key="8">
    <source>
        <dbReference type="RuleBase" id="RU003781"/>
    </source>
</evidence>
<comment type="function">
    <text evidence="7">Pyrophosphatase that catalyzes the hydrolysis of nucleoside triphosphates to their monophosphate derivatives, with a high preference for the non-canonical purine nucleotides XTP (xanthosine triphosphate), dITP (deoxyinosine triphosphate) and ITP. Seems to function as a house-cleaning enzyme that removes non-canonical purine nucleotides from the nucleotide pool, thus preventing their incorporation into DNA/RNA and avoiding chromosomal lesions.</text>
</comment>
<feature type="binding site" evidence="7">
    <location>
        <position position="68"/>
    </location>
    <ligand>
        <name>substrate</name>
    </ligand>
</feature>
<feature type="binding site" evidence="7">
    <location>
        <position position="67"/>
    </location>
    <ligand>
        <name>Mg(2+)</name>
        <dbReference type="ChEBI" id="CHEBI:18420"/>
    </ligand>
</feature>
<accession>A0A124G3R5</accession>
<feature type="binding site" evidence="7">
    <location>
        <begin position="143"/>
        <end position="146"/>
    </location>
    <ligand>
        <name>substrate</name>
    </ligand>
</feature>
<feature type="binding site" evidence="7">
    <location>
        <position position="164"/>
    </location>
    <ligand>
        <name>substrate</name>
    </ligand>
</feature>
<comment type="catalytic activity">
    <reaction evidence="7">
        <text>ITP + H2O = IMP + diphosphate + H(+)</text>
        <dbReference type="Rhea" id="RHEA:29399"/>
        <dbReference type="ChEBI" id="CHEBI:15377"/>
        <dbReference type="ChEBI" id="CHEBI:15378"/>
        <dbReference type="ChEBI" id="CHEBI:33019"/>
        <dbReference type="ChEBI" id="CHEBI:58053"/>
        <dbReference type="ChEBI" id="CHEBI:61402"/>
        <dbReference type="EC" id="3.6.1.66"/>
    </reaction>
</comment>
<dbReference type="SUPFAM" id="SSF52972">
    <property type="entry name" value="ITPase-like"/>
    <property type="match status" value="1"/>
</dbReference>
<comment type="caution">
    <text evidence="10">The sequence shown here is derived from an EMBL/GenBank/DDBJ whole genome shotgun (WGS) entry which is preliminary data.</text>
</comment>
<feature type="binding site" evidence="7">
    <location>
        <begin position="169"/>
        <end position="170"/>
    </location>
    <ligand>
        <name>substrate</name>
    </ligand>
</feature>
<evidence type="ECO:0000313" key="12">
    <source>
        <dbReference type="Proteomes" id="UP000057043"/>
    </source>
</evidence>
<dbReference type="InterPro" id="IPR002637">
    <property type="entry name" value="RdgB/HAM1"/>
</dbReference>
<evidence type="ECO:0000256" key="2">
    <source>
        <dbReference type="ARBA" id="ARBA00022723"/>
    </source>
</evidence>
<dbReference type="GO" id="GO:0009146">
    <property type="term" value="P:purine nucleoside triphosphate catabolic process"/>
    <property type="evidence" value="ECO:0007669"/>
    <property type="project" value="UniProtKB-UniRule"/>
</dbReference>
<evidence type="ECO:0000256" key="7">
    <source>
        <dbReference type="HAMAP-Rule" id="MF_01405"/>
    </source>
</evidence>
<evidence type="ECO:0000313" key="9">
    <source>
        <dbReference type="EMBL" id="KUK44027.1"/>
    </source>
</evidence>
<evidence type="ECO:0000256" key="3">
    <source>
        <dbReference type="ARBA" id="ARBA00022741"/>
    </source>
</evidence>
<evidence type="ECO:0000313" key="10">
    <source>
        <dbReference type="EMBL" id="KUK97765.1"/>
    </source>
</evidence>
<dbReference type="GO" id="GO:0017111">
    <property type="term" value="F:ribonucleoside triphosphate phosphatase activity"/>
    <property type="evidence" value="ECO:0007669"/>
    <property type="project" value="InterPro"/>
</dbReference>
<dbReference type="GO" id="GO:0005737">
    <property type="term" value="C:cytoplasm"/>
    <property type="evidence" value="ECO:0007669"/>
    <property type="project" value="TreeGrafter"/>
</dbReference>
<dbReference type="PATRIC" id="fig|301375.6.peg.1194"/>
<dbReference type="InterPro" id="IPR020922">
    <property type="entry name" value="dITP/XTP_pyrophosphatase"/>
</dbReference>
<comment type="catalytic activity">
    <reaction evidence="7">
        <text>XTP + H2O = XMP + diphosphate + H(+)</text>
        <dbReference type="Rhea" id="RHEA:28610"/>
        <dbReference type="ChEBI" id="CHEBI:15377"/>
        <dbReference type="ChEBI" id="CHEBI:15378"/>
        <dbReference type="ChEBI" id="CHEBI:33019"/>
        <dbReference type="ChEBI" id="CHEBI:57464"/>
        <dbReference type="ChEBI" id="CHEBI:61314"/>
        <dbReference type="EC" id="3.6.1.66"/>
    </reaction>
</comment>
<dbReference type="GO" id="GO:0036220">
    <property type="term" value="F:ITP diphosphatase activity"/>
    <property type="evidence" value="ECO:0007669"/>
    <property type="project" value="UniProtKB-UniRule"/>
</dbReference>
<keyword evidence="4 7" id="KW-0378">Hydrolase</keyword>
<comment type="catalytic activity">
    <reaction evidence="7">
        <text>dITP + H2O = dIMP + diphosphate + H(+)</text>
        <dbReference type="Rhea" id="RHEA:28342"/>
        <dbReference type="ChEBI" id="CHEBI:15377"/>
        <dbReference type="ChEBI" id="CHEBI:15378"/>
        <dbReference type="ChEBI" id="CHEBI:33019"/>
        <dbReference type="ChEBI" id="CHEBI:61194"/>
        <dbReference type="ChEBI" id="CHEBI:61382"/>
        <dbReference type="EC" id="3.6.1.66"/>
    </reaction>
</comment>
<gene>
    <name evidence="9" type="ORF">XD72_1606</name>
    <name evidence="10" type="ORF">XE07_0179</name>
</gene>
<dbReference type="EMBL" id="LGHB01000001">
    <property type="protein sequence ID" value="KUK97765.1"/>
    <property type="molecule type" value="Genomic_DNA"/>
</dbReference>
<dbReference type="Gene3D" id="3.90.950.10">
    <property type="match status" value="1"/>
</dbReference>
<name>A0A124G3R5_9EURY</name>
<dbReference type="GO" id="GO:0046872">
    <property type="term" value="F:metal ion binding"/>
    <property type="evidence" value="ECO:0007669"/>
    <property type="project" value="UniProtKB-KW"/>
</dbReference>
<keyword evidence="5 7" id="KW-0460">Magnesium</keyword>
<feature type="binding site" evidence="7">
    <location>
        <begin position="13"/>
        <end position="18"/>
    </location>
    <ligand>
        <name>substrate</name>
    </ligand>
</feature>
<feature type="active site" description="Proton acceptor" evidence="7">
    <location>
        <position position="67"/>
    </location>
</feature>
<organism evidence="10 11">
    <name type="scientific">Methanothrix harundinacea</name>
    <dbReference type="NCBI Taxonomy" id="301375"/>
    <lineage>
        <taxon>Archaea</taxon>
        <taxon>Methanobacteriati</taxon>
        <taxon>Methanobacteriota</taxon>
        <taxon>Stenosarchaea group</taxon>
        <taxon>Methanomicrobia</taxon>
        <taxon>Methanotrichales</taxon>
        <taxon>Methanotrichaceae</taxon>
        <taxon>Methanothrix</taxon>
    </lineage>
</organism>
<evidence type="ECO:0000256" key="5">
    <source>
        <dbReference type="ARBA" id="ARBA00022842"/>
    </source>
</evidence>
<evidence type="ECO:0000256" key="6">
    <source>
        <dbReference type="ARBA" id="ARBA00023080"/>
    </source>
</evidence>
<keyword evidence="2 7" id="KW-0479">Metal-binding</keyword>
<evidence type="ECO:0000256" key="1">
    <source>
        <dbReference type="ARBA" id="ARBA00008023"/>
    </source>
</evidence>
<dbReference type="GO" id="GO:0035870">
    <property type="term" value="F:dITP diphosphatase activity"/>
    <property type="evidence" value="ECO:0007669"/>
    <property type="project" value="UniProtKB-UniRule"/>
</dbReference>
<keyword evidence="6 7" id="KW-0546">Nucleotide metabolism</keyword>